<dbReference type="AlphaFoldDB" id="A0A345XZ57"/>
<dbReference type="EMBL" id="CP031320">
    <property type="protein sequence ID" value="AXK36923.1"/>
    <property type="molecule type" value="Genomic_DNA"/>
</dbReference>
<evidence type="ECO:0000313" key="2">
    <source>
        <dbReference type="EMBL" id="AXK36923.1"/>
    </source>
</evidence>
<accession>A0A345XZ57</accession>
<dbReference type="KEGG" id="sarm:DVA86_34785"/>
<dbReference type="RefSeq" id="WP_208884170.1">
    <property type="nucleotide sequence ID" value="NZ_CP031320.1"/>
</dbReference>
<name>A0A345XZ57_9ACTN</name>
<protein>
    <submittedName>
        <fullName evidence="2">Uncharacterized protein</fullName>
    </submittedName>
</protein>
<keyword evidence="3" id="KW-1185">Reference proteome</keyword>
<evidence type="ECO:0000256" key="1">
    <source>
        <dbReference type="SAM" id="MobiDB-lite"/>
    </source>
</evidence>
<reference evidence="2 3" key="1">
    <citation type="submission" date="2018-07" db="EMBL/GenBank/DDBJ databases">
        <title>Draft genome of the type strain Streptomyces armeniacus ATCC 15676.</title>
        <authorList>
            <person name="Labana P."/>
            <person name="Gosse J.T."/>
            <person name="Boddy C.N."/>
        </authorList>
    </citation>
    <scope>NUCLEOTIDE SEQUENCE [LARGE SCALE GENOMIC DNA]</scope>
    <source>
        <strain evidence="2 3">ATCC 15676</strain>
    </source>
</reference>
<dbReference type="Proteomes" id="UP000254425">
    <property type="component" value="Chromosome"/>
</dbReference>
<evidence type="ECO:0000313" key="3">
    <source>
        <dbReference type="Proteomes" id="UP000254425"/>
    </source>
</evidence>
<organism evidence="2 3">
    <name type="scientific">Streptomyces armeniacus</name>
    <dbReference type="NCBI Taxonomy" id="83291"/>
    <lineage>
        <taxon>Bacteria</taxon>
        <taxon>Bacillati</taxon>
        <taxon>Actinomycetota</taxon>
        <taxon>Actinomycetes</taxon>
        <taxon>Kitasatosporales</taxon>
        <taxon>Streptomycetaceae</taxon>
        <taxon>Streptomyces</taxon>
    </lineage>
</organism>
<gene>
    <name evidence="2" type="ORF">DVA86_34785</name>
</gene>
<proteinExistence type="predicted"/>
<sequence>MFKDPLTAWHGPFPYDVLAPVGVTPATTHSEMQDVSFDLMVQRLMTPETQTAWNELRTLQKRLLVDAVLWDVDPEAEIATARQELDEALSDPGEPPEVAACLAPPGADALDWLVEELDGVELNAPEPALPDEADDALSGAPVPPGLLDELIRFDR</sequence>
<feature type="region of interest" description="Disordered" evidence="1">
    <location>
        <begin position="124"/>
        <end position="145"/>
    </location>
</feature>